<keyword evidence="4" id="KW-0460">Magnesium</keyword>
<dbReference type="STRING" id="95161.SAMN05660874_03595"/>
<dbReference type="GO" id="GO:0044716">
    <property type="term" value="F:8-oxo-GDP phosphatase activity"/>
    <property type="evidence" value="ECO:0007669"/>
    <property type="project" value="TreeGrafter"/>
</dbReference>
<accession>A0A1I6SZN1</accession>
<evidence type="ECO:0000256" key="3">
    <source>
        <dbReference type="ARBA" id="ARBA00022801"/>
    </source>
</evidence>
<reference evidence="7" key="1">
    <citation type="submission" date="2016-10" db="EMBL/GenBank/DDBJ databases">
        <authorList>
            <person name="Varghese N."/>
            <person name="Submissions S."/>
        </authorList>
    </citation>
    <scope>NUCLEOTIDE SEQUENCE [LARGE SCALE GENOMIC DNA]</scope>
    <source>
        <strain evidence="7">DSM 44771</strain>
    </source>
</reference>
<dbReference type="PANTHER" id="PTHR47707:SF2">
    <property type="entry name" value="CTP PYROPHOSPHOHYDROLASE"/>
    <property type="match status" value="1"/>
</dbReference>
<dbReference type="Pfam" id="PF00293">
    <property type="entry name" value="NUDIX"/>
    <property type="match status" value="1"/>
</dbReference>
<comment type="cofactor">
    <cofactor evidence="1">
        <name>Mg(2+)</name>
        <dbReference type="ChEBI" id="CHEBI:18420"/>
    </cofactor>
</comment>
<organism evidence="6 7">
    <name type="scientific">Saccharopolyspora flava</name>
    <dbReference type="NCBI Taxonomy" id="95161"/>
    <lineage>
        <taxon>Bacteria</taxon>
        <taxon>Bacillati</taxon>
        <taxon>Actinomycetota</taxon>
        <taxon>Actinomycetes</taxon>
        <taxon>Pseudonocardiales</taxon>
        <taxon>Pseudonocardiaceae</taxon>
        <taxon>Saccharopolyspora</taxon>
    </lineage>
</organism>
<dbReference type="GO" id="GO:0035539">
    <property type="term" value="F:8-oxo-7,8-dihydrodeoxyguanosine triphosphate pyrophosphatase activity"/>
    <property type="evidence" value="ECO:0007669"/>
    <property type="project" value="TreeGrafter"/>
</dbReference>
<dbReference type="EMBL" id="FOZX01000005">
    <property type="protein sequence ID" value="SFS82454.1"/>
    <property type="molecule type" value="Genomic_DNA"/>
</dbReference>
<dbReference type="PANTHER" id="PTHR47707">
    <property type="entry name" value="8-OXO-DGTP DIPHOSPHATASE"/>
    <property type="match status" value="1"/>
</dbReference>
<evidence type="ECO:0000256" key="2">
    <source>
        <dbReference type="ARBA" id="ARBA00005582"/>
    </source>
</evidence>
<dbReference type="InterPro" id="IPR015797">
    <property type="entry name" value="NUDIX_hydrolase-like_dom_sf"/>
</dbReference>
<dbReference type="GO" id="GO:0008413">
    <property type="term" value="F:8-oxo-7,8-dihydroguanosine triphosphate pyrophosphatase activity"/>
    <property type="evidence" value="ECO:0007669"/>
    <property type="project" value="TreeGrafter"/>
</dbReference>
<dbReference type="OrthoDB" id="9804442at2"/>
<evidence type="ECO:0000259" key="5">
    <source>
        <dbReference type="PROSITE" id="PS51462"/>
    </source>
</evidence>
<dbReference type="InterPro" id="IPR000086">
    <property type="entry name" value="NUDIX_hydrolase_dom"/>
</dbReference>
<dbReference type="PROSITE" id="PS51462">
    <property type="entry name" value="NUDIX"/>
    <property type="match status" value="1"/>
</dbReference>
<dbReference type="GO" id="GO:0006281">
    <property type="term" value="P:DNA repair"/>
    <property type="evidence" value="ECO:0007669"/>
    <property type="project" value="InterPro"/>
</dbReference>
<comment type="similarity">
    <text evidence="2">Belongs to the Nudix hydrolase family.</text>
</comment>
<dbReference type="GO" id="GO:0044715">
    <property type="term" value="F:8-oxo-dGDP phosphatase activity"/>
    <property type="evidence" value="ECO:0007669"/>
    <property type="project" value="TreeGrafter"/>
</dbReference>
<dbReference type="AlphaFoldDB" id="A0A1I6SZN1"/>
<dbReference type="InterPro" id="IPR047127">
    <property type="entry name" value="MutT-like"/>
</dbReference>
<sequence>MNSAQLAELVARDTADGVGQQVVRALIVRADRALMLRRPEHEHRGGVWEMPGGKVEPHDRDLLAALRREVHEETGLAVTGFTRYLAAFDYVNRKGRYVRQHTWSVTVTGERVRLSEHDAYTWTNARDTHPISPEDRDLIHRHALRGPGHL</sequence>
<proteinExistence type="inferred from homology"/>
<dbReference type="Gene3D" id="3.90.79.10">
    <property type="entry name" value="Nucleoside Triphosphate Pyrophosphohydrolase"/>
    <property type="match status" value="1"/>
</dbReference>
<keyword evidence="3" id="KW-0378">Hydrolase</keyword>
<evidence type="ECO:0000256" key="4">
    <source>
        <dbReference type="ARBA" id="ARBA00022842"/>
    </source>
</evidence>
<evidence type="ECO:0000313" key="6">
    <source>
        <dbReference type="EMBL" id="SFS82454.1"/>
    </source>
</evidence>
<name>A0A1I6SZN1_9PSEU</name>
<gene>
    <name evidence="6" type="ORF">SAMN05660874_03595</name>
</gene>
<keyword evidence="7" id="KW-1185">Reference proteome</keyword>
<feature type="domain" description="Nudix hydrolase" evidence="5">
    <location>
        <begin position="18"/>
        <end position="144"/>
    </location>
</feature>
<dbReference type="Proteomes" id="UP000198852">
    <property type="component" value="Unassembled WGS sequence"/>
</dbReference>
<dbReference type="SUPFAM" id="SSF55811">
    <property type="entry name" value="Nudix"/>
    <property type="match status" value="1"/>
</dbReference>
<protein>
    <submittedName>
        <fullName evidence="6">8-oxo-dGTP diphosphatase</fullName>
    </submittedName>
</protein>
<dbReference type="RefSeq" id="WP_093419194.1">
    <property type="nucleotide sequence ID" value="NZ_FOZX01000005.1"/>
</dbReference>
<evidence type="ECO:0000256" key="1">
    <source>
        <dbReference type="ARBA" id="ARBA00001946"/>
    </source>
</evidence>
<evidence type="ECO:0000313" key="7">
    <source>
        <dbReference type="Proteomes" id="UP000198852"/>
    </source>
</evidence>